<dbReference type="Proteomes" id="UP000244016">
    <property type="component" value="Unassembled WGS sequence"/>
</dbReference>
<comment type="caution">
    <text evidence="2">The sequence shown here is derived from an EMBL/GenBank/DDBJ whole genome shotgun (WGS) entry which is preliminary data.</text>
</comment>
<feature type="transmembrane region" description="Helical" evidence="1">
    <location>
        <begin position="35"/>
        <end position="56"/>
    </location>
</feature>
<evidence type="ECO:0008006" key="4">
    <source>
        <dbReference type="Google" id="ProtNLM"/>
    </source>
</evidence>
<organism evidence="2 3">
    <name type="scientific">Brockia lithotrophica</name>
    <dbReference type="NCBI Taxonomy" id="933949"/>
    <lineage>
        <taxon>Bacteria</taxon>
        <taxon>Bacillati</taxon>
        <taxon>Bacillota</taxon>
        <taxon>Bacilli</taxon>
        <taxon>Bacillales</taxon>
        <taxon>Bacillales Family X. Incertae Sedis</taxon>
        <taxon>Brockia</taxon>
    </lineage>
</organism>
<protein>
    <recommendedName>
        <fullName evidence="4">Spore cortex biosynthesis protein YabQ</fullName>
    </recommendedName>
</protein>
<sequence>MSEIAALLSAALLGALLAFLHALYLVSVSAQHRGIAFHVGEGLLFVVWALAFATFAQVGTGGKHLPGLLLGALAGAALYRSLVPPIPAHLPRAVWQVVRLALFPFFLIGRRTGDFLRISGKLLAFLARLLRPLENGIRNATLWVRAFVTRKERE</sequence>
<evidence type="ECO:0000256" key="1">
    <source>
        <dbReference type="SAM" id="Phobius"/>
    </source>
</evidence>
<keyword evidence="1" id="KW-0812">Transmembrane</keyword>
<reference evidence="2 3" key="1">
    <citation type="submission" date="2017-08" db="EMBL/GenBank/DDBJ databases">
        <title>Burning lignite coal seam in the remote Altai Mountains harbors a hydrogen-driven thermophilic microbial community.</title>
        <authorList>
            <person name="Kadnikov V.V."/>
            <person name="Mardanov A.V."/>
            <person name="Ivasenko D."/>
            <person name="Beletsky A.V."/>
            <person name="Karnachuk O.V."/>
            <person name="Ravin N.V."/>
        </authorList>
    </citation>
    <scope>NUCLEOTIDE SEQUENCE [LARGE SCALE GENOMIC DNA]</scope>
    <source>
        <strain evidence="2">AL31</strain>
    </source>
</reference>
<gene>
    <name evidence="2" type="ORF">BLITH_0130</name>
</gene>
<keyword evidence="1" id="KW-0472">Membrane</keyword>
<dbReference type="EMBL" id="PEBW01000006">
    <property type="protein sequence ID" value="PTQ51304.1"/>
    <property type="molecule type" value="Genomic_DNA"/>
</dbReference>
<proteinExistence type="predicted"/>
<keyword evidence="1" id="KW-1133">Transmembrane helix</keyword>
<accession>A0A2T5G541</accession>
<name>A0A2T5G541_9BACL</name>
<evidence type="ECO:0000313" key="3">
    <source>
        <dbReference type="Proteomes" id="UP000244016"/>
    </source>
</evidence>
<dbReference type="AlphaFoldDB" id="A0A2T5G541"/>
<evidence type="ECO:0000313" key="2">
    <source>
        <dbReference type="EMBL" id="PTQ51304.1"/>
    </source>
</evidence>